<keyword evidence="6" id="KW-0812">Transmembrane</keyword>
<evidence type="ECO:0000256" key="4">
    <source>
        <dbReference type="ARBA" id="ARBA00008025"/>
    </source>
</evidence>
<feature type="domain" description="V-SNARE coiled-coil homology" evidence="16">
    <location>
        <begin position="131"/>
        <end position="191"/>
    </location>
</feature>
<evidence type="ECO:0000256" key="10">
    <source>
        <dbReference type="ARBA" id="ARBA00023034"/>
    </source>
</evidence>
<dbReference type="CDD" id="cd03449">
    <property type="entry name" value="R_hydratase"/>
    <property type="match status" value="1"/>
</dbReference>
<reference evidence="18" key="1">
    <citation type="journal article" date="2011" name="Genome Res.">
        <title>Phylogeny-wide analysis of social amoeba genomes highlights ancient origins for complex intercellular communication.</title>
        <authorList>
            <person name="Heidel A.J."/>
            <person name="Lawal H.M."/>
            <person name="Felder M."/>
            <person name="Schilde C."/>
            <person name="Helps N.R."/>
            <person name="Tunggal B."/>
            <person name="Rivero F."/>
            <person name="John U."/>
            <person name="Schleicher M."/>
            <person name="Eichinger L."/>
            <person name="Platzer M."/>
            <person name="Noegel A.A."/>
            <person name="Schaap P."/>
            <person name="Gloeckner G."/>
        </authorList>
    </citation>
    <scope>NUCLEOTIDE SEQUENCE [LARGE SCALE GENOMIC DNA]</scope>
    <source>
        <strain evidence="18">SH3</strain>
    </source>
</reference>
<dbReference type="SUPFAM" id="SSF54637">
    <property type="entry name" value="Thioesterase/thiol ester dehydrase-isomerase"/>
    <property type="match status" value="1"/>
</dbReference>
<dbReference type="PROSITE" id="PS50892">
    <property type="entry name" value="V_SNARE"/>
    <property type="match status" value="1"/>
</dbReference>
<evidence type="ECO:0000259" key="16">
    <source>
        <dbReference type="PROSITE" id="PS50892"/>
    </source>
</evidence>
<sequence>MVLFAMLCRISDGLMLSESMDSGPESFDQYKQQAKTIFSKLSRVSEKEMTFETDKYYFAYLIENDVCYLTFCERSYPKKMAFNFLEEIYKEFDTCYGSEVAIAKRPYQFVKFESFITKTKKLYKDSRTQRNLSDVSYELRDVHRIMSKNIQDIIGRGEKLSDVNQKSEMLLAESVKYEKQTLDLASKLFLKKYGPLLIVLLFVLIFSSNNSSNNDVDDTRIKIRIGDKADLSKKFEMKDVKMFVEVSGDANPVHTDPVYASTTRFKKPIIHGMLVASVLSALVGTKLPELNFIKPAYVGDTIRAEVTIMEGSRSSKILLDTKCIAVCHQTGKETTVITGPAIIYHPNVDIVIDK</sequence>
<evidence type="ECO:0000256" key="7">
    <source>
        <dbReference type="ARBA" id="ARBA00022824"/>
    </source>
</evidence>
<comment type="similarity">
    <text evidence="4">Belongs to the synaptobrevin family.</text>
</comment>
<protein>
    <recommendedName>
        <fullName evidence="19">Longin domain-containing protein</fullName>
    </recommendedName>
</protein>
<dbReference type="InterPro" id="IPR044565">
    <property type="entry name" value="Sec22"/>
</dbReference>
<dbReference type="Pfam" id="PF00957">
    <property type="entry name" value="Synaptobrevin"/>
    <property type="match status" value="1"/>
</dbReference>
<evidence type="ECO:0000256" key="1">
    <source>
        <dbReference type="ARBA" id="ARBA00004156"/>
    </source>
</evidence>
<dbReference type="GO" id="GO:0030659">
    <property type="term" value="C:cytoplasmic vesicle membrane"/>
    <property type="evidence" value="ECO:0007669"/>
    <property type="project" value="UniProtKB-SubCell"/>
</dbReference>
<dbReference type="AlphaFoldDB" id="F4Q1L0"/>
<evidence type="ECO:0000256" key="2">
    <source>
        <dbReference type="ARBA" id="ARBA00004163"/>
    </source>
</evidence>
<gene>
    <name evidence="17" type="ORF">DFA_04207</name>
</gene>
<dbReference type="GO" id="GO:0005484">
    <property type="term" value="F:SNAP receptor activity"/>
    <property type="evidence" value="ECO:0007669"/>
    <property type="project" value="InterPro"/>
</dbReference>
<dbReference type="KEGG" id="dfa:DFA_04207"/>
<dbReference type="Pfam" id="PF13774">
    <property type="entry name" value="Longin"/>
    <property type="match status" value="1"/>
</dbReference>
<dbReference type="GeneID" id="14870566"/>
<organism evidence="17 18">
    <name type="scientific">Cavenderia fasciculata</name>
    <name type="common">Slime mold</name>
    <name type="synonym">Dictyostelium fasciculatum</name>
    <dbReference type="NCBI Taxonomy" id="261658"/>
    <lineage>
        <taxon>Eukaryota</taxon>
        <taxon>Amoebozoa</taxon>
        <taxon>Evosea</taxon>
        <taxon>Eumycetozoa</taxon>
        <taxon>Dictyostelia</taxon>
        <taxon>Acytosteliales</taxon>
        <taxon>Cavenderiaceae</taxon>
        <taxon>Cavenderia</taxon>
    </lineage>
</organism>
<dbReference type="OrthoDB" id="1719357at2759"/>
<evidence type="ECO:0000256" key="13">
    <source>
        <dbReference type="ARBA" id="ARBA00023329"/>
    </source>
</evidence>
<name>F4Q1L0_CACFS</name>
<dbReference type="Pfam" id="PF01575">
    <property type="entry name" value="MaoC_dehydratas"/>
    <property type="match status" value="1"/>
</dbReference>
<dbReference type="CDD" id="cd15866">
    <property type="entry name" value="R-SNARE_SEC22"/>
    <property type="match status" value="1"/>
</dbReference>
<dbReference type="SUPFAM" id="SSF58038">
    <property type="entry name" value="SNARE fusion complex"/>
    <property type="match status" value="1"/>
</dbReference>
<feature type="domain" description="Longin" evidence="15">
    <location>
        <begin position="6"/>
        <end position="116"/>
    </location>
</feature>
<evidence type="ECO:0000259" key="15">
    <source>
        <dbReference type="PROSITE" id="PS50859"/>
    </source>
</evidence>
<keyword evidence="13" id="KW-0968">Cytoplasmic vesicle</keyword>
<keyword evidence="9" id="KW-1133">Transmembrane helix</keyword>
<evidence type="ECO:0000313" key="17">
    <source>
        <dbReference type="EMBL" id="EGG18711.1"/>
    </source>
</evidence>
<keyword evidence="5" id="KW-0813">Transport</keyword>
<dbReference type="Gene3D" id="1.20.5.110">
    <property type="match status" value="1"/>
</dbReference>
<comment type="subcellular location">
    <subcellularLocation>
        <location evidence="1">Cytoplasmic vesicle membrane</location>
    </subcellularLocation>
    <subcellularLocation>
        <location evidence="2">Endoplasmic reticulum membrane</location>
        <topology evidence="2">Single-pass type IV membrane protein</topology>
    </subcellularLocation>
    <subcellularLocation>
        <location evidence="3">Golgi apparatus membrane</location>
    </subcellularLocation>
</comment>
<evidence type="ECO:0000256" key="6">
    <source>
        <dbReference type="ARBA" id="ARBA00022692"/>
    </source>
</evidence>
<dbReference type="STRING" id="1054147.F4Q1L0"/>
<dbReference type="Gene3D" id="3.10.129.10">
    <property type="entry name" value="Hotdog Thioesterase"/>
    <property type="match status" value="1"/>
</dbReference>
<evidence type="ECO:0000256" key="3">
    <source>
        <dbReference type="ARBA" id="ARBA00004394"/>
    </source>
</evidence>
<dbReference type="EMBL" id="GL883018">
    <property type="protein sequence ID" value="EGG18711.1"/>
    <property type="molecule type" value="Genomic_DNA"/>
</dbReference>
<dbReference type="RefSeq" id="XP_004366615.1">
    <property type="nucleotide sequence ID" value="XM_004366558.1"/>
</dbReference>
<dbReference type="InterPro" id="IPR029069">
    <property type="entry name" value="HotDog_dom_sf"/>
</dbReference>
<dbReference type="CDD" id="cd14824">
    <property type="entry name" value="Longin"/>
    <property type="match status" value="1"/>
</dbReference>
<dbReference type="GO" id="GO:0000139">
    <property type="term" value="C:Golgi membrane"/>
    <property type="evidence" value="ECO:0007669"/>
    <property type="project" value="UniProtKB-SubCell"/>
</dbReference>
<dbReference type="Proteomes" id="UP000007797">
    <property type="component" value="Unassembled WGS sequence"/>
</dbReference>
<dbReference type="Gene3D" id="3.30.450.50">
    <property type="entry name" value="Longin domain"/>
    <property type="match status" value="1"/>
</dbReference>
<keyword evidence="10" id="KW-0333">Golgi apparatus</keyword>
<dbReference type="SUPFAM" id="SSF64356">
    <property type="entry name" value="SNARE-like"/>
    <property type="match status" value="1"/>
</dbReference>
<evidence type="ECO:0000256" key="9">
    <source>
        <dbReference type="ARBA" id="ARBA00022989"/>
    </source>
</evidence>
<dbReference type="PANTHER" id="PTHR45837">
    <property type="entry name" value="VESICLE-TRAFFICKING PROTEIN SEC22B"/>
    <property type="match status" value="1"/>
</dbReference>
<accession>F4Q1L0</accession>
<dbReference type="GO" id="GO:0005789">
    <property type="term" value="C:endoplasmic reticulum membrane"/>
    <property type="evidence" value="ECO:0007669"/>
    <property type="project" value="UniProtKB-SubCell"/>
</dbReference>
<evidence type="ECO:0008006" key="19">
    <source>
        <dbReference type="Google" id="ProtNLM"/>
    </source>
</evidence>
<dbReference type="InterPro" id="IPR011012">
    <property type="entry name" value="Longin-like_dom_sf"/>
</dbReference>
<evidence type="ECO:0000256" key="11">
    <source>
        <dbReference type="ARBA" id="ARBA00023054"/>
    </source>
</evidence>
<evidence type="ECO:0000256" key="12">
    <source>
        <dbReference type="ARBA" id="ARBA00023136"/>
    </source>
</evidence>
<keyword evidence="7" id="KW-0256">Endoplasmic reticulum</keyword>
<keyword evidence="18" id="KW-1185">Reference proteome</keyword>
<dbReference type="GO" id="GO:0006888">
    <property type="term" value="P:endoplasmic reticulum to Golgi vesicle-mediated transport"/>
    <property type="evidence" value="ECO:0007669"/>
    <property type="project" value="InterPro"/>
</dbReference>
<dbReference type="InterPro" id="IPR010908">
    <property type="entry name" value="Longin_dom"/>
</dbReference>
<evidence type="ECO:0000256" key="14">
    <source>
        <dbReference type="PROSITE-ProRule" id="PRU00290"/>
    </source>
</evidence>
<dbReference type="PROSITE" id="PS50859">
    <property type="entry name" value="LONGIN"/>
    <property type="match status" value="1"/>
</dbReference>
<dbReference type="InterPro" id="IPR042855">
    <property type="entry name" value="V_SNARE_CC"/>
</dbReference>
<keyword evidence="8" id="KW-0653">Protein transport</keyword>
<keyword evidence="12" id="KW-0472">Membrane</keyword>
<proteinExistence type="inferred from homology"/>
<dbReference type="SMART" id="SM01270">
    <property type="entry name" value="Longin"/>
    <property type="match status" value="1"/>
</dbReference>
<dbReference type="GO" id="GO:0015031">
    <property type="term" value="P:protein transport"/>
    <property type="evidence" value="ECO:0007669"/>
    <property type="project" value="UniProtKB-KW"/>
</dbReference>
<dbReference type="GO" id="GO:0006890">
    <property type="term" value="P:retrograde vesicle-mediated transport, Golgi to endoplasmic reticulum"/>
    <property type="evidence" value="ECO:0007669"/>
    <property type="project" value="InterPro"/>
</dbReference>
<evidence type="ECO:0000256" key="5">
    <source>
        <dbReference type="ARBA" id="ARBA00022448"/>
    </source>
</evidence>
<dbReference type="InterPro" id="IPR002539">
    <property type="entry name" value="MaoC-like_dom"/>
</dbReference>
<evidence type="ECO:0000313" key="18">
    <source>
        <dbReference type="Proteomes" id="UP000007797"/>
    </source>
</evidence>
<evidence type="ECO:0000256" key="8">
    <source>
        <dbReference type="ARBA" id="ARBA00022927"/>
    </source>
</evidence>
<keyword evidence="11 14" id="KW-0175">Coiled coil</keyword>